<proteinExistence type="predicted"/>
<sequence>MMRVIAVSTLRAFWEQHPPAGEPLRSWYAIASRAGWKSPADIKAAYRNASFLPGNRVVFNIKGNDYRLIVAIHYDRGLMYIRFVGTHAQYDRIDACII</sequence>
<accession>A0ACD5ID78</accession>
<keyword evidence="2" id="KW-1185">Reference proteome</keyword>
<protein>
    <submittedName>
        <fullName evidence="1">Type II toxin-antitoxin system HigB family toxin</fullName>
    </submittedName>
</protein>
<name>A0ACD5ID78_9PROT</name>
<reference evidence="1 2" key="1">
    <citation type="journal article" date="2021" name="ISME J.">
        <title>Genomic evolution of the class Acidithiobacillia: deep-branching Proteobacteria living in extreme acidic conditions.</title>
        <authorList>
            <person name="Moya-Beltran A."/>
            <person name="Beard S."/>
            <person name="Rojas-Villalobos C."/>
            <person name="Issotta F."/>
            <person name="Gallardo Y."/>
            <person name="Ulloa R."/>
            <person name="Giaveno A."/>
            <person name="Degli Esposti M."/>
            <person name="Johnson D.B."/>
            <person name="Quatrini R."/>
        </authorList>
    </citation>
    <scope>NUCLEOTIDE SEQUENCE [LARGE SCALE GENOMIC DNA]</scope>
    <source>
        <strain evidence="1 2">CF3</strain>
    </source>
</reference>
<evidence type="ECO:0000313" key="1">
    <source>
        <dbReference type="EMBL" id="XRP71790.1"/>
    </source>
</evidence>
<gene>
    <name evidence="1" type="ORF">HF292_008165</name>
</gene>
<evidence type="ECO:0000313" key="2">
    <source>
        <dbReference type="Proteomes" id="UP001196097"/>
    </source>
</evidence>
<dbReference type="Proteomes" id="UP001196097">
    <property type="component" value="Chromosome"/>
</dbReference>
<organism evidence="1 2">
    <name type="scientific">Acidithiobacillus ferruginosus</name>
    <dbReference type="NCBI Taxonomy" id="3063951"/>
    <lineage>
        <taxon>Bacteria</taxon>
        <taxon>Pseudomonadati</taxon>
        <taxon>Pseudomonadota</taxon>
        <taxon>Acidithiobacillia</taxon>
        <taxon>Acidithiobacillales</taxon>
        <taxon>Acidithiobacillaceae</taxon>
        <taxon>Acidithiobacillus</taxon>
    </lineage>
</organism>
<dbReference type="EMBL" id="CP130946">
    <property type="protein sequence ID" value="XRP71790.1"/>
    <property type="molecule type" value="Genomic_DNA"/>
</dbReference>